<dbReference type="Proteomes" id="UP000663970">
    <property type="component" value="Unassembled WGS sequence"/>
</dbReference>
<name>A0ABS3DQP9_9BACI</name>
<keyword evidence="1" id="KW-1133">Transmembrane helix</keyword>
<evidence type="ECO:0000313" key="2">
    <source>
        <dbReference type="EMBL" id="MBN8233634.1"/>
    </source>
</evidence>
<reference evidence="2 3" key="1">
    <citation type="submission" date="2020-12" db="EMBL/GenBank/DDBJ databases">
        <title>Oil enriched cultivation method for isolating marine PHA-producing bacteria.</title>
        <authorList>
            <person name="Zheng W."/>
            <person name="Yu S."/>
            <person name="Huang Y."/>
        </authorList>
    </citation>
    <scope>NUCLEOTIDE SEQUENCE [LARGE SCALE GENOMIC DNA]</scope>
    <source>
        <strain evidence="2 3">SY-2-6</strain>
    </source>
</reference>
<evidence type="ECO:0000313" key="3">
    <source>
        <dbReference type="Proteomes" id="UP000663970"/>
    </source>
</evidence>
<dbReference type="RefSeq" id="WP_027956544.1">
    <property type="nucleotide sequence ID" value="NZ_JAEKJY010000001.1"/>
</dbReference>
<proteinExistence type="predicted"/>
<dbReference type="Pfam" id="PF14147">
    <property type="entry name" value="Spore_YhaL"/>
    <property type="match status" value="1"/>
</dbReference>
<sequence length="64" mass="7751">MLFGLPVWVFLCVAFIFFSGYMAFRAMRAEHTLEQEFIEQEGQVYLKRIEQEKERRGKRRMTSN</sequence>
<dbReference type="InterPro" id="IPR025428">
    <property type="entry name" value="Spore_YhaL"/>
</dbReference>
<keyword evidence="1" id="KW-0472">Membrane</keyword>
<dbReference type="EMBL" id="JAEKJY010000001">
    <property type="protein sequence ID" value="MBN8233634.1"/>
    <property type="molecule type" value="Genomic_DNA"/>
</dbReference>
<keyword evidence="1" id="KW-0812">Transmembrane</keyword>
<protein>
    <submittedName>
        <fullName evidence="2">Sporulation YhaL family protein</fullName>
    </submittedName>
</protein>
<comment type="caution">
    <text evidence="2">The sequence shown here is derived from an EMBL/GenBank/DDBJ whole genome shotgun (WGS) entry which is preliminary data.</text>
</comment>
<gene>
    <name evidence="2" type="ORF">JF544_00165</name>
</gene>
<keyword evidence="3" id="KW-1185">Reference proteome</keyword>
<evidence type="ECO:0000256" key="1">
    <source>
        <dbReference type="SAM" id="Phobius"/>
    </source>
</evidence>
<organism evidence="2 3">
    <name type="scientific">Halobacillus kuroshimensis</name>
    <dbReference type="NCBI Taxonomy" id="302481"/>
    <lineage>
        <taxon>Bacteria</taxon>
        <taxon>Bacillati</taxon>
        <taxon>Bacillota</taxon>
        <taxon>Bacilli</taxon>
        <taxon>Bacillales</taxon>
        <taxon>Bacillaceae</taxon>
        <taxon>Halobacillus</taxon>
    </lineage>
</organism>
<accession>A0ABS3DQP9</accession>
<feature type="transmembrane region" description="Helical" evidence="1">
    <location>
        <begin position="6"/>
        <end position="24"/>
    </location>
</feature>